<dbReference type="PROSITE" id="PS50889">
    <property type="entry name" value="S4"/>
    <property type="match status" value="1"/>
</dbReference>
<keyword evidence="15" id="KW-1185">Reference proteome</keyword>
<keyword evidence="5 11" id="KW-0067">ATP-binding</keyword>
<dbReference type="SUPFAM" id="SSF52374">
    <property type="entry name" value="Nucleotidylyl transferase"/>
    <property type="match status" value="1"/>
</dbReference>
<evidence type="ECO:0000256" key="6">
    <source>
        <dbReference type="ARBA" id="ARBA00022884"/>
    </source>
</evidence>
<reference evidence="14" key="1">
    <citation type="submission" date="2014-03" db="EMBL/GenBank/DDBJ databases">
        <title>Draft genome sequencing of Oceanobacillus picturae strain S1 isolated from human gut.</title>
        <authorList>
            <person name="Croce O."/>
            <person name="Lagier J.C."/>
            <person name="Raoult D."/>
        </authorList>
    </citation>
    <scope>NUCLEOTIDE SEQUENCE [LARGE SCALE GENOMIC DNA]</scope>
    <source>
        <strain evidence="14">S1</strain>
    </source>
</reference>
<feature type="binding site" evidence="11">
    <location>
        <position position="175"/>
    </location>
    <ligand>
        <name>L-tyrosine</name>
        <dbReference type="ChEBI" id="CHEBI:58315"/>
    </ligand>
</feature>
<dbReference type="InterPro" id="IPR014729">
    <property type="entry name" value="Rossmann-like_a/b/a_fold"/>
</dbReference>
<sequence length="426" mass="48450">MDMDILQDLETRGLIHQTTDREALEKQLQEKQVTLYCGFDPTADSLHIGHLLPITMLKRFQKAGHRPIALVGGGTGMIGDPSGRTSERSLNESEVVKGYSEKIKQQIAGLLDFDKGENPVVARNNHDWLSSMTVIDFLRDAGKHFGINYMLAKESVSARIEQGITFTEFSYMILQSLDFLKLYEQENCTLQIGGSDQWGNITAGMELIRRSRENQEEEIKVFGLTVPLITKADGTKFGKTAGGAIWLDPEKTSPYEFYQFWLNTDDRDVIKFLRYFTFISEQEMEQLEKEVSDQPEKREAQKRLAEKMTVIVHSEEALEQAKKISASLFSGDLKDLSGVEIKQGFKDVPTHERAKEEVGLIDLLVEAKISSSKRQAREDIQNGAIYVNGERVQDLQHIIGQEDRIEDEFTIIRRGKKKYTLIRYGS</sequence>
<keyword evidence="3 11" id="KW-0436">Ligase</keyword>
<dbReference type="AlphaFoldDB" id="W9A757"/>
<dbReference type="GO" id="GO:0042803">
    <property type="term" value="F:protein homodimerization activity"/>
    <property type="evidence" value="ECO:0007669"/>
    <property type="project" value="UniProtKB-ARBA"/>
</dbReference>
<keyword evidence="2 11" id="KW-0963">Cytoplasm</keyword>
<dbReference type="Gene3D" id="3.10.290.10">
    <property type="entry name" value="RNA-binding S4 domain"/>
    <property type="match status" value="1"/>
</dbReference>
<comment type="similarity">
    <text evidence="10 11">Belongs to the class-I aminoacyl-tRNA synthetase family. TyrS type 1 subfamily.</text>
</comment>
<dbReference type="GO" id="GO:0005524">
    <property type="term" value="F:ATP binding"/>
    <property type="evidence" value="ECO:0007669"/>
    <property type="project" value="UniProtKB-UniRule"/>
</dbReference>
<accession>W9A757</accession>
<evidence type="ECO:0000256" key="12">
    <source>
        <dbReference type="PROSITE-ProRule" id="PRU00182"/>
    </source>
</evidence>
<dbReference type="InterPro" id="IPR001412">
    <property type="entry name" value="aa-tRNA-synth_I_CS"/>
</dbReference>
<name>W9A757_9BACI</name>
<proteinExistence type="inferred from homology"/>
<keyword evidence="8 11" id="KW-0030">Aminoacyl-tRNA synthetase</keyword>
<evidence type="ECO:0000256" key="4">
    <source>
        <dbReference type="ARBA" id="ARBA00022741"/>
    </source>
</evidence>
<dbReference type="Gene3D" id="1.10.240.10">
    <property type="entry name" value="Tyrosyl-Transfer RNA Synthetase"/>
    <property type="match status" value="1"/>
</dbReference>
<dbReference type="GO" id="GO:0004831">
    <property type="term" value="F:tyrosine-tRNA ligase activity"/>
    <property type="evidence" value="ECO:0007669"/>
    <property type="project" value="UniProtKB-UniRule"/>
</dbReference>
<dbReference type="Pfam" id="PF22421">
    <property type="entry name" value="SYY_C-terminal"/>
    <property type="match status" value="1"/>
</dbReference>
<dbReference type="InterPro" id="IPR036986">
    <property type="entry name" value="S4_RNA-bd_sf"/>
</dbReference>
<dbReference type="FunFam" id="1.10.240.10:FF:000001">
    <property type="entry name" value="Tyrosine--tRNA ligase"/>
    <property type="match status" value="1"/>
</dbReference>
<dbReference type="HAMAP" id="MF_02006">
    <property type="entry name" value="Tyr_tRNA_synth_type1"/>
    <property type="match status" value="1"/>
</dbReference>
<evidence type="ECO:0000256" key="7">
    <source>
        <dbReference type="ARBA" id="ARBA00022917"/>
    </source>
</evidence>
<feature type="short sequence motif" description="'HIGH' region" evidence="11">
    <location>
        <begin position="41"/>
        <end position="50"/>
    </location>
</feature>
<dbReference type="InterPro" id="IPR024088">
    <property type="entry name" value="Tyr-tRNA-ligase_bac-type"/>
</dbReference>
<dbReference type="PROSITE" id="PS00178">
    <property type="entry name" value="AA_TRNA_LIGASE_I"/>
    <property type="match status" value="1"/>
</dbReference>
<comment type="subcellular location">
    <subcellularLocation>
        <location evidence="1 11">Cytoplasm</location>
    </subcellularLocation>
</comment>
<dbReference type="GO" id="GO:0003723">
    <property type="term" value="F:RNA binding"/>
    <property type="evidence" value="ECO:0007669"/>
    <property type="project" value="UniProtKB-KW"/>
</dbReference>
<evidence type="ECO:0000256" key="2">
    <source>
        <dbReference type="ARBA" id="ARBA00022490"/>
    </source>
</evidence>
<dbReference type="NCBIfam" id="TIGR00234">
    <property type="entry name" value="tyrS"/>
    <property type="match status" value="1"/>
</dbReference>
<keyword evidence="4 11" id="KW-0547">Nucleotide-binding</keyword>
<dbReference type="CDD" id="cd00805">
    <property type="entry name" value="TyrRS_core"/>
    <property type="match status" value="1"/>
</dbReference>
<dbReference type="PANTHER" id="PTHR11766:SF0">
    <property type="entry name" value="TYROSINE--TRNA LIGASE, MITOCHONDRIAL"/>
    <property type="match status" value="1"/>
</dbReference>
<feature type="short sequence motif" description="'KMSKS' region" evidence="11">
    <location>
        <begin position="236"/>
        <end position="240"/>
    </location>
</feature>
<gene>
    <name evidence="14" type="primary">tyrS1</name>
    <name evidence="11" type="synonym">tyrS</name>
    <name evidence="14" type="ORF">BN988_00034</name>
</gene>
<dbReference type="InterPro" id="IPR002305">
    <property type="entry name" value="aa-tRNA-synth_Ic"/>
</dbReference>
<dbReference type="InterPro" id="IPR024107">
    <property type="entry name" value="Tyr-tRNA-ligase_bac_1"/>
</dbReference>
<dbReference type="PRINTS" id="PR01040">
    <property type="entry name" value="TRNASYNTHTYR"/>
</dbReference>
<evidence type="ECO:0000256" key="10">
    <source>
        <dbReference type="ARBA" id="ARBA00060965"/>
    </source>
</evidence>
<reference evidence="14" key="2">
    <citation type="submission" date="2014-03" db="EMBL/GenBank/DDBJ databases">
        <authorList>
            <person name="Urmite Genomes"/>
        </authorList>
    </citation>
    <scope>NUCLEOTIDE SEQUENCE</scope>
    <source>
        <strain evidence="14">S1</strain>
    </source>
</reference>
<feature type="binding site" evidence="11">
    <location>
        <position position="36"/>
    </location>
    <ligand>
        <name>L-tyrosine</name>
        <dbReference type="ChEBI" id="CHEBI:58315"/>
    </ligand>
</feature>
<dbReference type="STRING" id="171693.BN988_00034"/>
<keyword evidence="6 12" id="KW-0694">RNA-binding</keyword>
<dbReference type="InterPro" id="IPR054608">
    <property type="entry name" value="SYY-like_C"/>
</dbReference>
<dbReference type="PANTHER" id="PTHR11766">
    <property type="entry name" value="TYROSYL-TRNA SYNTHETASE"/>
    <property type="match status" value="1"/>
</dbReference>
<dbReference type="SUPFAM" id="SSF55174">
    <property type="entry name" value="Alpha-L RNA-binding motif"/>
    <property type="match status" value="1"/>
</dbReference>
<feature type="binding site" evidence="11">
    <location>
        <position position="171"/>
    </location>
    <ligand>
        <name>L-tyrosine</name>
        <dbReference type="ChEBI" id="CHEBI:58315"/>
    </ligand>
</feature>
<comment type="catalytic activity">
    <reaction evidence="9 11">
        <text>tRNA(Tyr) + L-tyrosine + ATP = L-tyrosyl-tRNA(Tyr) + AMP + diphosphate + H(+)</text>
        <dbReference type="Rhea" id="RHEA:10220"/>
        <dbReference type="Rhea" id="RHEA-COMP:9706"/>
        <dbReference type="Rhea" id="RHEA-COMP:9707"/>
        <dbReference type="ChEBI" id="CHEBI:15378"/>
        <dbReference type="ChEBI" id="CHEBI:30616"/>
        <dbReference type="ChEBI" id="CHEBI:33019"/>
        <dbReference type="ChEBI" id="CHEBI:58315"/>
        <dbReference type="ChEBI" id="CHEBI:78442"/>
        <dbReference type="ChEBI" id="CHEBI:78536"/>
        <dbReference type="ChEBI" id="CHEBI:456215"/>
        <dbReference type="EC" id="6.1.1.1"/>
    </reaction>
</comment>
<feature type="domain" description="RNA-binding S4" evidence="13">
    <location>
        <begin position="358"/>
        <end position="420"/>
    </location>
</feature>
<evidence type="ECO:0000313" key="14">
    <source>
        <dbReference type="EMBL" id="CDO01599.1"/>
    </source>
</evidence>
<dbReference type="FunFam" id="3.40.50.620:FF:000008">
    <property type="entry name" value="Tyrosine--tRNA ligase"/>
    <property type="match status" value="1"/>
</dbReference>
<comment type="caution">
    <text evidence="14">The sequence shown here is derived from an EMBL/GenBank/DDBJ whole genome shotgun (WGS) entry which is preliminary data.</text>
</comment>
<dbReference type="InterPro" id="IPR002307">
    <property type="entry name" value="Tyr-tRNA-ligase"/>
</dbReference>
<organism evidence="14 15">
    <name type="scientific">Oceanobacillus picturae</name>
    <dbReference type="NCBI Taxonomy" id="171693"/>
    <lineage>
        <taxon>Bacteria</taxon>
        <taxon>Bacillati</taxon>
        <taxon>Bacillota</taxon>
        <taxon>Bacilli</taxon>
        <taxon>Bacillales</taxon>
        <taxon>Bacillaceae</taxon>
        <taxon>Oceanobacillus</taxon>
    </lineage>
</organism>
<dbReference type="eggNOG" id="COG0162">
    <property type="taxonomic scope" value="Bacteria"/>
</dbReference>
<keyword evidence="7 11" id="KW-0648">Protein biosynthesis</keyword>
<protein>
    <recommendedName>
        <fullName evidence="11">Tyrosine--tRNA ligase</fullName>
        <ecNumber evidence="11">6.1.1.1</ecNumber>
    </recommendedName>
    <alternativeName>
        <fullName evidence="11">Tyrosyl-tRNA synthetase</fullName>
        <shortName evidence="11">TyrRS</shortName>
    </alternativeName>
</protein>
<evidence type="ECO:0000256" key="8">
    <source>
        <dbReference type="ARBA" id="ARBA00023146"/>
    </source>
</evidence>
<dbReference type="Gene3D" id="3.40.50.620">
    <property type="entry name" value="HUPs"/>
    <property type="match status" value="1"/>
</dbReference>
<dbReference type="SMART" id="SM00363">
    <property type="entry name" value="S4"/>
    <property type="match status" value="1"/>
</dbReference>
<comment type="subunit">
    <text evidence="11">Homodimer.</text>
</comment>
<evidence type="ECO:0000313" key="15">
    <source>
        <dbReference type="Proteomes" id="UP000028863"/>
    </source>
</evidence>
<evidence type="ECO:0000256" key="1">
    <source>
        <dbReference type="ARBA" id="ARBA00004496"/>
    </source>
</evidence>
<comment type="function">
    <text evidence="11">Catalyzes the attachment of tyrosine to tRNA(Tyr) in a two-step reaction: tyrosine is first activated by ATP to form Tyr-AMP and then transferred to the acceptor end of tRNA(Tyr).</text>
</comment>
<dbReference type="Proteomes" id="UP000028863">
    <property type="component" value="Unassembled WGS sequence"/>
</dbReference>
<dbReference type="CDD" id="cd00165">
    <property type="entry name" value="S4"/>
    <property type="match status" value="1"/>
</dbReference>
<evidence type="ECO:0000256" key="9">
    <source>
        <dbReference type="ARBA" id="ARBA00048248"/>
    </source>
</evidence>
<feature type="binding site" evidence="11">
    <location>
        <position position="239"/>
    </location>
    <ligand>
        <name>ATP</name>
        <dbReference type="ChEBI" id="CHEBI:30616"/>
    </ligand>
</feature>
<dbReference type="EMBL" id="CCAX010000001">
    <property type="protein sequence ID" value="CDO01599.1"/>
    <property type="molecule type" value="Genomic_DNA"/>
</dbReference>
<evidence type="ECO:0000259" key="13">
    <source>
        <dbReference type="SMART" id="SM00363"/>
    </source>
</evidence>
<evidence type="ECO:0000256" key="5">
    <source>
        <dbReference type="ARBA" id="ARBA00022840"/>
    </source>
</evidence>
<dbReference type="GO" id="GO:0006437">
    <property type="term" value="P:tyrosyl-tRNA aminoacylation"/>
    <property type="evidence" value="ECO:0007669"/>
    <property type="project" value="UniProtKB-UniRule"/>
</dbReference>
<dbReference type="EC" id="6.1.1.1" evidence="11"/>
<dbReference type="Pfam" id="PF00579">
    <property type="entry name" value="tRNA-synt_1b"/>
    <property type="match status" value="1"/>
</dbReference>
<dbReference type="GO" id="GO:0005829">
    <property type="term" value="C:cytosol"/>
    <property type="evidence" value="ECO:0007669"/>
    <property type="project" value="TreeGrafter"/>
</dbReference>
<dbReference type="InterPro" id="IPR002942">
    <property type="entry name" value="S4_RNA-bd"/>
</dbReference>
<evidence type="ECO:0000256" key="11">
    <source>
        <dbReference type="HAMAP-Rule" id="MF_02006"/>
    </source>
</evidence>
<evidence type="ECO:0000256" key="3">
    <source>
        <dbReference type="ARBA" id="ARBA00022598"/>
    </source>
</evidence>